<reference evidence="9 10" key="1">
    <citation type="journal article" date="2020" name="bioRxiv">
        <title>Sequence and annotation of 42 cannabis genomes reveals extensive copy number variation in cannabinoid synthesis and pathogen resistance genes.</title>
        <authorList>
            <person name="Mckernan K.J."/>
            <person name="Helbert Y."/>
            <person name="Kane L.T."/>
            <person name="Ebling H."/>
            <person name="Zhang L."/>
            <person name="Liu B."/>
            <person name="Eaton Z."/>
            <person name="Mclaughlin S."/>
            <person name="Kingan S."/>
            <person name="Baybayan P."/>
            <person name="Concepcion G."/>
            <person name="Jordan M."/>
            <person name="Riva A."/>
            <person name="Barbazuk W."/>
            <person name="Harkins T."/>
        </authorList>
    </citation>
    <scope>NUCLEOTIDE SEQUENCE [LARGE SCALE GENOMIC DNA]</scope>
    <source>
        <strain evidence="9 10">cv. Jamaican Lion 4</strain>
        <strain evidence="6">Father</strain>
        <strain evidence="7">Mother</strain>
        <tissue evidence="7">Leaf</tissue>
    </source>
</reference>
<comment type="caution">
    <text evidence="7">The sequence shown here is derived from an EMBL/GenBank/DDBJ whole genome shotgun (WGS) entry which is preliminary data.</text>
</comment>
<evidence type="ECO:0000313" key="10">
    <source>
        <dbReference type="Proteomes" id="UP000583929"/>
    </source>
</evidence>
<evidence type="ECO:0000313" key="9">
    <source>
        <dbReference type="Proteomes" id="UP000525078"/>
    </source>
</evidence>
<dbReference type="InterPro" id="IPR000863">
    <property type="entry name" value="Sulfotransferase_dom"/>
</dbReference>
<dbReference type="SUPFAM" id="SSF52540">
    <property type="entry name" value="P-loop containing nucleoside triphosphate hydrolases"/>
    <property type="match status" value="1"/>
</dbReference>
<dbReference type="Pfam" id="PF00685">
    <property type="entry name" value="Sulfotransfer_1"/>
    <property type="match status" value="1"/>
</dbReference>
<accession>A0A7J6F9M0</accession>
<dbReference type="EMBL" id="JAATIQ010000401">
    <property type="protein sequence ID" value="KAF4357722.1"/>
    <property type="molecule type" value="Genomic_DNA"/>
</dbReference>
<feature type="region of interest" description="Disordered" evidence="4">
    <location>
        <begin position="1"/>
        <end position="32"/>
    </location>
</feature>
<evidence type="ECO:0000256" key="3">
    <source>
        <dbReference type="RuleBase" id="RU361155"/>
    </source>
</evidence>
<evidence type="ECO:0000313" key="7">
    <source>
        <dbReference type="EMBL" id="KAF4367315.1"/>
    </source>
</evidence>
<evidence type="ECO:0000259" key="5">
    <source>
        <dbReference type="Pfam" id="PF00685"/>
    </source>
</evidence>
<comment type="similarity">
    <text evidence="1 3">Belongs to the sulfotransferase 1 family.</text>
</comment>
<dbReference type="PANTHER" id="PTHR11783">
    <property type="entry name" value="SULFOTRANSFERASE SULT"/>
    <property type="match status" value="1"/>
</dbReference>
<evidence type="ECO:0000256" key="4">
    <source>
        <dbReference type="SAM" id="MobiDB-lite"/>
    </source>
</evidence>
<keyword evidence="2 3" id="KW-0808">Transferase</keyword>
<evidence type="ECO:0000313" key="8">
    <source>
        <dbReference type="EMBL" id="KAF4371581.1"/>
    </source>
</evidence>
<protein>
    <recommendedName>
        <fullName evidence="3">Sulfotransferase</fullName>
        <ecNumber evidence="3">2.8.2.-</ecNumber>
    </recommendedName>
</protein>
<dbReference type="EMBL" id="JAATIP010000143">
    <property type="protein sequence ID" value="KAF4367315.1"/>
    <property type="molecule type" value="Genomic_DNA"/>
</dbReference>
<dbReference type="PROSITE" id="PS51257">
    <property type="entry name" value="PROKAR_LIPOPROTEIN"/>
    <property type="match status" value="1"/>
</dbReference>
<dbReference type="Proteomes" id="UP000583929">
    <property type="component" value="Unassembled WGS sequence"/>
</dbReference>
<proteinExistence type="inferred from homology"/>
<feature type="compositionally biased region" description="Polar residues" evidence="4">
    <location>
        <begin position="7"/>
        <end position="19"/>
    </location>
</feature>
<sequence>MSKEASQHFSNSSTSCGQNTDDDDDNNNDNKESVPDLLVISELPKSDGWKKQGITLYQNCWFPSNLLPNVIAFQKNFKPKDEDIIMASFPKSGTTWLKSLLFSILNRHKYYYNNNNHNNDNENPLLTTISHHLVPAFEFQFYSNYPENVHDLDTMPSPRLVATHIPYASLPDSINKFSKSRIIYISRNPLDVIVSFWHFANGHPERLSREWTVEYFVDMFCKGDITFGPYWEHVLGYWKASLARPENVLFLKYEDLKKDSVGQLKKIAKFVGLPFSQEEENDGVVEQILEMCSLSKLKNLDVNKYGEVRPNIHNKIFFRKGQVGDWINHLTPSMVERVKNIIIEKLNDSGLSFKL</sequence>
<feature type="domain" description="Sulfotransferase" evidence="5">
    <location>
        <begin position="81"/>
        <end position="350"/>
    </location>
</feature>
<evidence type="ECO:0000313" key="6">
    <source>
        <dbReference type="EMBL" id="KAF4357722.1"/>
    </source>
</evidence>
<keyword evidence="10" id="KW-1185">Reference proteome</keyword>
<dbReference type="InterPro" id="IPR027417">
    <property type="entry name" value="P-loop_NTPase"/>
</dbReference>
<evidence type="ECO:0000256" key="2">
    <source>
        <dbReference type="ARBA" id="ARBA00022679"/>
    </source>
</evidence>
<dbReference type="EMBL" id="JAATIQ010000195">
    <property type="protein sequence ID" value="KAF4371581.1"/>
    <property type="molecule type" value="Genomic_DNA"/>
</dbReference>
<organism evidence="7 9">
    <name type="scientific">Cannabis sativa</name>
    <name type="common">Hemp</name>
    <name type="synonym">Marijuana</name>
    <dbReference type="NCBI Taxonomy" id="3483"/>
    <lineage>
        <taxon>Eukaryota</taxon>
        <taxon>Viridiplantae</taxon>
        <taxon>Streptophyta</taxon>
        <taxon>Embryophyta</taxon>
        <taxon>Tracheophyta</taxon>
        <taxon>Spermatophyta</taxon>
        <taxon>Magnoliopsida</taxon>
        <taxon>eudicotyledons</taxon>
        <taxon>Gunneridae</taxon>
        <taxon>Pentapetalae</taxon>
        <taxon>rosids</taxon>
        <taxon>fabids</taxon>
        <taxon>Rosales</taxon>
        <taxon>Cannabaceae</taxon>
        <taxon>Cannabis</taxon>
    </lineage>
</organism>
<dbReference type="Gene3D" id="3.40.50.300">
    <property type="entry name" value="P-loop containing nucleotide triphosphate hydrolases"/>
    <property type="match status" value="1"/>
</dbReference>
<gene>
    <name evidence="7" type="ORF">F8388_025733</name>
    <name evidence="8" type="ORF">G4B88_008296</name>
    <name evidence="6" type="ORF">G4B88_023180</name>
</gene>
<dbReference type="Proteomes" id="UP000525078">
    <property type="component" value="Unassembled WGS sequence"/>
</dbReference>
<evidence type="ECO:0000256" key="1">
    <source>
        <dbReference type="ARBA" id="ARBA00005771"/>
    </source>
</evidence>
<dbReference type="AlphaFoldDB" id="A0A7J6F9M0"/>
<name>A0A7J6F9M0_CANSA</name>
<dbReference type="GO" id="GO:0008146">
    <property type="term" value="F:sulfotransferase activity"/>
    <property type="evidence" value="ECO:0007669"/>
    <property type="project" value="InterPro"/>
</dbReference>
<dbReference type="EC" id="2.8.2.-" evidence="3"/>